<dbReference type="NCBIfam" id="TIGR01561">
    <property type="entry name" value="gde_arch"/>
    <property type="match status" value="1"/>
</dbReference>
<dbReference type="InterPro" id="IPR010401">
    <property type="entry name" value="AGL/Gdb1"/>
</dbReference>
<dbReference type="Proteomes" id="UP000587586">
    <property type="component" value="Unassembled WGS sequence"/>
</dbReference>
<protein>
    <submittedName>
        <fullName evidence="3">Glycogen debranching protein</fullName>
    </submittedName>
</protein>
<accession>A0A6V8NBA9</accession>
<dbReference type="InterPro" id="IPR032790">
    <property type="entry name" value="GDE_C"/>
</dbReference>
<dbReference type="RefSeq" id="WP_183361666.1">
    <property type="nucleotide sequence ID" value="NZ_BLXZ01000005.1"/>
</dbReference>
<dbReference type="InterPro" id="IPR024742">
    <property type="entry name" value="Glycogen_debranch_N"/>
</dbReference>
<gene>
    <name evidence="3" type="ORF">GMLC_26660</name>
</gene>
<dbReference type="GO" id="GO:0004134">
    <property type="term" value="F:4-alpha-glucanotransferase activity"/>
    <property type="evidence" value="ECO:0007669"/>
    <property type="project" value="InterPro"/>
</dbReference>
<organism evidence="3 4">
    <name type="scientific">Geomonas limicola</name>
    <dbReference type="NCBI Taxonomy" id="2740186"/>
    <lineage>
        <taxon>Bacteria</taxon>
        <taxon>Pseudomonadati</taxon>
        <taxon>Thermodesulfobacteriota</taxon>
        <taxon>Desulfuromonadia</taxon>
        <taxon>Geobacterales</taxon>
        <taxon>Geobacteraceae</taxon>
        <taxon>Geomonas</taxon>
    </lineage>
</organism>
<dbReference type="InterPro" id="IPR012341">
    <property type="entry name" value="6hp_glycosidase-like_sf"/>
</dbReference>
<name>A0A6V8NBA9_9BACT</name>
<dbReference type="SUPFAM" id="SSF48208">
    <property type="entry name" value="Six-hairpin glycosidases"/>
    <property type="match status" value="1"/>
</dbReference>
<dbReference type="FunFam" id="1.50.10.10:FF:000073">
    <property type="entry name" value="Glycogen debranching enzyme, hypothetical (TreX-like)"/>
    <property type="match status" value="1"/>
</dbReference>
<dbReference type="Pfam" id="PF06202">
    <property type="entry name" value="GDE_C"/>
    <property type="match status" value="1"/>
</dbReference>
<comment type="caution">
    <text evidence="3">The sequence shown here is derived from an EMBL/GenBank/DDBJ whole genome shotgun (WGS) entry which is preliminary data.</text>
</comment>
<evidence type="ECO:0000313" key="3">
    <source>
        <dbReference type="EMBL" id="GFO69087.1"/>
    </source>
</evidence>
<feature type="domain" description="Glycogen debranching enzyme C-terminal" evidence="1">
    <location>
        <begin position="319"/>
        <end position="673"/>
    </location>
</feature>
<evidence type="ECO:0000313" key="4">
    <source>
        <dbReference type="Proteomes" id="UP000587586"/>
    </source>
</evidence>
<dbReference type="GO" id="GO:0004135">
    <property type="term" value="F:amylo-alpha-1,6-glucosidase activity"/>
    <property type="evidence" value="ECO:0007669"/>
    <property type="project" value="InterPro"/>
</dbReference>
<dbReference type="GO" id="GO:0005980">
    <property type="term" value="P:glycogen catabolic process"/>
    <property type="evidence" value="ECO:0007669"/>
    <property type="project" value="InterPro"/>
</dbReference>
<feature type="domain" description="Glycogen debranching enzyme bacterial and archaeal type N-terminal" evidence="2">
    <location>
        <begin position="25"/>
        <end position="246"/>
    </location>
</feature>
<sequence>MITVTREVTIEAPDEATRTRQLLEREWLVTNGLGGYASGTVCGAPTRRYHGLLVAAFPSPLGRTLVLNRLTEVVRFEDGRTVHFGGDQKEGGTLDFRGLEYLVGFRLEDGLPVWRYQMQGALIEKRLVLVHDQNTVHLIYRLISGAPRVRLKLQPSIHFRPHDAPVNLKLEEPYIFSAVENSYQISAGAHQPHLRLVISGGRGTFTLEEKTVSNVFYAVEHARGYEDLGSLWSPGYFAVDLAEGEDASLRASTESWETIRALPPADALAMERERRAMMVAAAAPPMRKGIPAELVLAANQFIITPAGRFEDRVRAHARGDEIRTVIAGYHWFTDWGRDTMISLEGLTLVTGRHTEAGWILRTFAQYVQDGLIPNLFPEGHNEGLYHTADATLWFFHALGRYLDYTDDRTTLRLMLPQMREIVERHLAGTSFGIGVDPEDGLLRQGAAGYQLTWMDAKVGNWVVTPRRGKAVEINALWYNALKLLARWLADEGDQEAAERLERQAERTFASFNRRFWYEAGGYLYDVVDGESGADPSLRPNQLFAVALPYPVLAPERWEPVLETVRQRLLTPFGLRTLAPGHPDYKTSYHGDLLARDAAYHQGTVWPWLIGPFVDAWLKVHPDQHRVARGYLESIAAQLNEQCIGTIGEISDADYPHTPRGCVAQAWSVAELLRCWLKTDPETSGS</sequence>
<dbReference type="PANTHER" id="PTHR10569">
    <property type="entry name" value="GLYCOGEN DEBRANCHING ENZYME"/>
    <property type="match status" value="1"/>
</dbReference>
<evidence type="ECO:0000259" key="1">
    <source>
        <dbReference type="Pfam" id="PF06202"/>
    </source>
</evidence>
<keyword evidence="4" id="KW-1185">Reference proteome</keyword>
<dbReference type="EMBL" id="BLXZ01000005">
    <property type="protein sequence ID" value="GFO69087.1"/>
    <property type="molecule type" value="Genomic_DNA"/>
</dbReference>
<dbReference type="InterPro" id="IPR006451">
    <property type="entry name" value="Glycogen_debranch_arc"/>
</dbReference>
<dbReference type="InterPro" id="IPR008928">
    <property type="entry name" value="6-hairpin_glycosidase_sf"/>
</dbReference>
<evidence type="ECO:0000259" key="2">
    <source>
        <dbReference type="Pfam" id="PF12439"/>
    </source>
</evidence>
<dbReference type="Gene3D" id="1.50.10.10">
    <property type="match status" value="1"/>
</dbReference>
<proteinExistence type="predicted"/>
<dbReference type="PANTHER" id="PTHR10569:SF2">
    <property type="entry name" value="GLYCOGEN DEBRANCHING ENZYME"/>
    <property type="match status" value="1"/>
</dbReference>
<dbReference type="Pfam" id="PF12439">
    <property type="entry name" value="GDE_N"/>
    <property type="match status" value="1"/>
</dbReference>
<reference evidence="4" key="1">
    <citation type="submission" date="2020-06" db="EMBL/GenBank/DDBJ databases">
        <title>Draft genomic sequecing of Geomonas sp. Red745.</title>
        <authorList>
            <person name="Itoh H."/>
            <person name="Xu Z.X."/>
            <person name="Ushijima N."/>
            <person name="Masuda Y."/>
            <person name="Shiratori Y."/>
            <person name="Senoo K."/>
        </authorList>
    </citation>
    <scope>NUCLEOTIDE SEQUENCE [LARGE SCALE GENOMIC DNA]</scope>
    <source>
        <strain evidence="4">Red745</strain>
    </source>
</reference>
<dbReference type="AlphaFoldDB" id="A0A6V8NBA9"/>